<protein>
    <submittedName>
        <fullName evidence="3">Transcriptional regulator</fullName>
    </submittedName>
</protein>
<dbReference type="Pfam" id="PF01022">
    <property type="entry name" value="HTH_5"/>
    <property type="match status" value="1"/>
</dbReference>
<dbReference type="InterPro" id="IPR036388">
    <property type="entry name" value="WH-like_DNA-bd_sf"/>
</dbReference>
<evidence type="ECO:0000256" key="1">
    <source>
        <dbReference type="ARBA" id="ARBA00023125"/>
    </source>
</evidence>
<dbReference type="Proteomes" id="UP000675284">
    <property type="component" value="Unassembled WGS sequence"/>
</dbReference>
<feature type="domain" description="HTH arsR-type" evidence="2">
    <location>
        <begin position="9"/>
        <end position="49"/>
    </location>
</feature>
<dbReference type="InterPro" id="IPR001845">
    <property type="entry name" value="HTH_ArsR_DNA-bd_dom"/>
</dbReference>
<keyword evidence="4" id="KW-1185">Reference proteome</keyword>
<name>A0A941DSG2_9BACI</name>
<evidence type="ECO:0000259" key="2">
    <source>
        <dbReference type="Pfam" id="PF01022"/>
    </source>
</evidence>
<evidence type="ECO:0000313" key="4">
    <source>
        <dbReference type="Proteomes" id="UP000675284"/>
    </source>
</evidence>
<organism evidence="3 4">
    <name type="scientific">Virgibacillus salarius</name>
    <dbReference type="NCBI Taxonomy" id="447199"/>
    <lineage>
        <taxon>Bacteria</taxon>
        <taxon>Bacillati</taxon>
        <taxon>Bacillota</taxon>
        <taxon>Bacilli</taxon>
        <taxon>Bacillales</taxon>
        <taxon>Bacillaceae</taxon>
        <taxon>Virgibacillus</taxon>
    </lineage>
</organism>
<dbReference type="InterPro" id="IPR036390">
    <property type="entry name" value="WH_DNA-bd_sf"/>
</dbReference>
<keyword evidence="1" id="KW-0238">DNA-binding</keyword>
<dbReference type="SUPFAM" id="SSF46785">
    <property type="entry name" value="Winged helix' DNA-binding domain"/>
    <property type="match status" value="1"/>
</dbReference>
<dbReference type="InterPro" id="IPR011991">
    <property type="entry name" value="ArsR-like_HTH"/>
</dbReference>
<comment type="caution">
    <text evidence="3">The sequence shown here is derived from an EMBL/GenBank/DDBJ whole genome shotgun (WGS) entry which is preliminary data.</text>
</comment>
<proteinExistence type="predicted"/>
<dbReference type="Gene3D" id="1.10.10.10">
    <property type="entry name" value="Winged helix-like DNA-binding domain superfamily/Winged helix DNA-binding domain"/>
    <property type="match status" value="1"/>
</dbReference>
<dbReference type="CDD" id="cd00090">
    <property type="entry name" value="HTH_ARSR"/>
    <property type="match status" value="1"/>
</dbReference>
<dbReference type="EMBL" id="JAGSOT010000024">
    <property type="protein sequence ID" value="MBR7796299.1"/>
    <property type="molecule type" value="Genomic_DNA"/>
</dbReference>
<accession>A0A941DSG2</accession>
<dbReference type="InterPro" id="IPR050313">
    <property type="entry name" value="Carb_Metab_HTH_regulators"/>
</dbReference>
<dbReference type="PANTHER" id="PTHR30363:SF28">
    <property type="entry name" value="TRANSCRIPTIONAL REGULATORY PROTEIN-RELATED"/>
    <property type="match status" value="1"/>
</dbReference>
<dbReference type="AlphaFoldDB" id="A0A941DSG2"/>
<evidence type="ECO:0000313" key="3">
    <source>
        <dbReference type="EMBL" id="MBR7796299.1"/>
    </source>
</evidence>
<reference evidence="3" key="1">
    <citation type="submission" date="2021-04" db="EMBL/GenBank/DDBJ databases">
        <title>Isolation and polyphasic classification of algal microorganism.</title>
        <authorList>
            <person name="Wang S."/>
        </authorList>
    </citation>
    <scope>NUCLEOTIDE SEQUENCE</scope>
    <source>
        <strain evidence="3">720a</strain>
    </source>
</reference>
<dbReference type="RefSeq" id="WP_026681692.1">
    <property type="nucleotide sequence ID" value="NZ_BAAACY010000110.1"/>
</dbReference>
<dbReference type="GO" id="GO:0003677">
    <property type="term" value="F:DNA binding"/>
    <property type="evidence" value="ECO:0007669"/>
    <property type="project" value="UniProtKB-KW"/>
</dbReference>
<dbReference type="PANTHER" id="PTHR30363">
    <property type="entry name" value="HTH-TYPE TRANSCRIPTIONAL REGULATOR SRLR-RELATED"/>
    <property type="match status" value="1"/>
</dbReference>
<dbReference type="GO" id="GO:0003700">
    <property type="term" value="F:DNA-binding transcription factor activity"/>
    <property type="evidence" value="ECO:0007669"/>
    <property type="project" value="InterPro"/>
</dbReference>
<gene>
    <name evidence="3" type="ORF">KCX74_09640</name>
</gene>
<sequence>MERITTKDKILHLLKKEVKLTVGELKRHLNITDMAVRKHLSIMEKDGLIFSEEVKQSMGRPMQQYSLSEKGELLFPKSYEGLSVEFLNDIRDLHGDDSIQRLFQRRENRLTNEYNIRMYQKSPSERIKEMEMIQNEKGYMADITKIDANTYELTEYNCPIMAVAKEYKIACRCETSLFQKVLQTDNVTRTSCKTEGNDHCRFLIAF</sequence>